<comment type="similarity">
    <text evidence="2">Belongs to the MoaE family.</text>
</comment>
<comment type="function">
    <text evidence="6">Converts molybdopterin precursor Z into molybdopterin. This requires the incorporation of two sulfur atoms into precursor Z to generate a dithiolene group. The sulfur is provided by MoaD.</text>
</comment>
<evidence type="ECO:0000256" key="9">
    <source>
        <dbReference type="ARBA" id="ARBA00030407"/>
    </source>
</evidence>
<dbReference type="CDD" id="cd00756">
    <property type="entry name" value="MoaE"/>
    <property type="match status" value="1"/>
</dbReference>
<dbReference type="GO" id="GO:0030366">
    <property type="term" value="F:molybdopterin synthase activity"/>
    <property type="evidence" value="ECO:0007669"/>
    <property type="project" value="UniProtKB-EC"/>
</dbReference>
<gene>
    <name evidence="13" type="ORF">SAMN05444272_2266</name>
</gene>
<dbReference type="Pfam" id="PF02391">
    <property type="entry name" value="MoaE"/>
    <property type="match status" value="1"/>
</dbReference>
<proteinExistence type="inferred from homology"/>
<dbReference type="AlphaFoldDB" id="A0A1M7HLU9"/>
<reference evidence="13 14" key="1">
    <citation type="submission" date="2016-11" db="EMBL/GenBank/DDBJ databases">
        <authorList>
            <person name="Jaros S."/>
            <person name="Januszkiewicz K."/>
            <person name="Wedrychowicz H."/>
        </authorList>
    </citation>
    <scope>NUCLEOTIDE SEQUENCE [LARGE SCALE GENOMIC DNA]</scope>
    <source>
        <strain evidence="13 14">DSM 22153</strain>
    </source>
</reference>
<evidence type="ECO:0000256" key="7">
    <source>
        <dbReference type="ARBA" id="ARBA00026066"/>
    </source>
</evidence>
<comment type="pathway">
    <text evidence="1">Cofactor biosynthesis; molybdopterin biosynthesis.</text>
</comment>
<organism evidence="13 14">
    <name type="scientific">Roseibium suaedae</name>
    <dbReference type="NCBI Taxonomy" id="735517"/>
    <lineage>
        <taxon>Bacteria</taxon>
        <taxon>Pseudomonadati</taxon>
        <taxon>Pseudomonadota</taxon>
        <taxon>Alphaproteobacteria</taxon>
        <taxon>Hyphomicrobiales</taxon>
        <taxon>Stappiaceae</taxon>
        <taxon>Roseibium</taxon>
    </lineage>
</organism>
<dbReference type="GO" id="GO:0006777">
    <property type="term" value="P:Mo-molybdopterin cofactor biosynthetic process"/>
    <property type="evidence" value="ECO:0007669"/>
    <property type="project" value="UniProtKB-KW"/>
</dbReference>
<evidence type="ECO:0000256" key="1">
    <source>
        <dbReference type="ARBA" id="ARBA00005046"/>
    </source>
</evidence>
<dbReference type="UniPathway" id="UPA00344"/>
<dbReference type="OrthoDB" id="9803224at2"/>
<evidence type="ECO:0000313" key="14">
    <source>
        <dbReference type="Proteomes" id="UP000186002"/>
    </source>
</evidence>
<dbReference type="Proteomes" id="UP000186002">
    <property type="component" value="Unassembled WGS sequence"/>
</dbReference>
<keyword evidence="14" id="KW-1185">Reference proteome</keyword>
<evidence type="ECO:0000256" key="11">
    <source>
        <dbReference type="ARBA" id="ARBA00032474"/>
    </source>
</evidence>
<evidence type="ECO:0000313" key="13">
    <source>
        <dbReference type="EMBL" id="SHM29502.1"/>
    </source>
</evidence>
<sequence length="157" mass="16968">MSGPITPKVLIQAEDFDAAAEAGALSAGRKDVGALVTFTGLCRDEDGRLSALELEHYPGMAEAEITRIAKEACSRWPLTGLTVIHRFGKIAPGGNIVLVAAASSHRRAAFEAADYLMDFLKTRAPFWKKEHLKEGSEGSWVEAKTIDDDAAKRWTPG</sequence>
<dbReference type="Gene3D" id="3.90.1170.40">
    <property type="entry name" value="Molybdopterin biosynthesis MoaE subunit"/>
    <property type="match status" value="1"/>
</dbReference>
<name>A0A1M7HLU9_9HYPH</name>
<dbReference type="EMBL" id="FRBW01000002">
    <property type="protein sequence ID" value="SHM29502.1"/>
    <property type="molecule type" value="Genomic_DNA"/>
</dbReference>
<comment type="catalytic activity">
    <reaction evidence="12">
        <text>2 [molybdopterin-synthase sulfur-carrier protein]-C-terminal-Gly-aminoethanethioate + cyclic pyranopterin phosphate + H2O = molybdopterin + 2 [molybdopterin-synthase sulfur-carrier protein]-C-terminal Gly-Gly + 2 H(+)</text>
        <dbReference type="Rhea" id="RHEA:26333"/>
        <dbReference type="Rhea" id="RHEA-COMP:12202"/>
        <dbReference type="Rhea" id="RHEA-COMP:19907"/>
        <dbReference type="ChEBI" id="CHEBI:15377"/>
        <dbReference type="ChEBI" id="CHEBI:15378"/>
        <dbReference type="ChEBI" id="CHEBI:58698"/>
        <dbReference type="ChEBI" id="CHEBI:59648"/>
        <dbReference type="ChEBI" id="CHEBI:90778"/>
        <dbReference type="ChEBI" id="CHEBI:232372"/>
        <dbReference type="EC" id="2.8.1.12"/>
    </reaction>
</comment>
<comment type="subunit">
    <text evidence="7">Heterotetramer of 2 MoaD subunits and 2 MoaE subunits. Also stable as homodimer. The enzyme changes between these two forms during catalysis.</text>
</comment>
<evidence type="ECO:0000256" key="3">
    <source>
        <dbReference type="ARBA" id="ARBA00011950"/>
    </source>
</evidence>
<evidence type="ECO:0000256" key="4">
    <source>
        <dbReference type="ARBA" id="ARBA00013858"/>
    </source>
</evidence>
<evidence type="ECO:0000256" key="12">
    <source>
        <dbReference type="ARBA" id="ARBA00049878"/>
    </source>
</evidence>
<evidence type="ECO:0000256" key="5">
    <source>
        <dbReference type="ARBA" id="ARBA00023150"/>
    </source>
</evidence>
<dbReference type="InterPro" id="IPR003448">
    <property type="entry name" value="Mopterin_biosynth_MoaE"/>
</dbReference>
<dbReference type="SUPFAM" id="SSF54690">
    <property type="entry name" value="Molybdopterin synthase subunit MoaE"/>
    <property type="match status" value="1"/>
</dbReference>
<evidence type="ECO:0000256" key="8">
    <source>
        <dbReference type="ARBA" id="ARBA00029745"/>
    </source>
</evidence>
<dbReference type="EC" id="2.8.1.12" evidence="3"/>
<dbReference type="PANTHER" id="PTHR23404">
    <property type="entry name" value="MOLYBDOPTERIN SYNTHASE RELATED"/>
    <property type="match status" value="1"/>
</dbReference>
<dbReference type="InterPro" id="IPR036563">
    <property type="entry name" value="MoaE_sf"/>
</dbReference>
<evidence type="ECO:0000256" key="2">
    <source>
        <dbReference type="ARBA" id="ARBA00005426"/>
    </source>
</evidence>
<evidence type="ECO:0000256" key="10">
    <source>
        <dbReference type="ARBA" id="ARBA00030781"/>
    </source>
</evidence>
<dbReference type="STRING" id="735517.SAMN05444272_2266"/>
<dbReference type="RefSeq" id="WP_073013108.1">
    <property type="nucleotide sequence ID" value="NZ_FRBW01000002.1"/>
</dbReference>
<keyword evidence="5" id="KW-0501">Molybdenum cofactor biosynthesis</keyword>
<protein>
    <recommendedName>
        <fullName evidence="4">Molybdopterin synthase catalytic subunit</fullName>
        <ecNumber evidence="3">2.8.1.12</ecNumber>
    </recommendedName>
    <alternativeName>
        <fullName evidence="10">MPT synthase subunit 2</fullName>
    </alternativeName>
    <alternativeName>
        <fullName evidence="8">Molybdenum cofactor biosynthesis protein E</fullName>
    </alternativeName>
    <alternativeName>
        <fullName evidence="9">Molybdopterin-converting factor large subunit</fullName>
    </alternativeName>
    <alternativeName>
        <fullName evidence="11">Molybdopterin-converting factor subunit 2</fullName>
    </alternativeName>
</protein>
<evidence type="ECO:0000256" key="6">
    <source>
        <dbReference type="ARBA" id="ARBA00025448"/>
    </source>
</evidence>
<accession>A0A1M7HLU9</accession>